<dbReference type="PROSITE" id="PS00977">
    <property type="entry name" value="FAD_G3PDH_1"/>
    <property type="match status" value="1"/>
</dbReference>
<feature type="domain" description="FAD dependent oxidoreductase" evidence="8">
    <location>
        <begin position="81"/>
        <end position="454"/>
    </location>
</feature>
<gene>
    <name evidence="10" type="ORF">ACRE_030710</name>
</gene>
<name>A0A086T9U9_HAPC1</name>
<dbReference type="HOGENOM" id="CLU_015740_4_1_1"/>
<feature type="domain" description="Alpha-glycerophosphate oxidase C-terminal" evidence="9">
    <location>
        <begin position="495"/>
        <end position="614"/>
    </location>
</feature>
<keyword evidence="6 7" id="KW-0560">Oxidoreductase</keyword>
<evidence type="ECO:0000313" key="11">
    <source>
        <dbReference type="Proteomes" id="UP000029964"/>
    </source>
</evidence>
<dbReference type="AlphaFoldDB" id="A0A086T9U9"/>
<comment type="similarity">
    <text evidence="2 7">Belongs to the FAD-dependent glycerol-3-phosphate dehydrogenase family.</text>
</comment>
<dbReference type="InterPro" id="IPR031656">
    <property type="entry name" value="DAO_C"/>
</dbReference>
<reference evidence="11" key="1">
    <citation type="journal article" date="2014" name="Genome Announc.">
        <title>Genome sequence and annotation of Acremonium chrysogenum, producer of the beta-lactam antibiotic cephalosporin C.</title>
        <authorList>
            <person name="Terfehr D."/>
            <person name="Dahlmann T.A."/>
            <person name="Specht T."/>
            <person name="Zadra I."/>
            <person name="Kuernsteiner H."/>
            <person name="Kueck U."/>
        </authorList>
    </citation>
    <scope>NUCLEOTIDE SEQUENCE [LARGE SCALE GENOMIC DNA]</scope>
    <source>
        <strain evidence="11">ATCC 11550 / CBS 779.69 / DSM 880 / IAM 14645 / JCM 23072 / IMI 49137</strain>
    </source>
</reference>
<dbReference type="EMBL" id="JPKY01000023">
    <property type="protein sequence ID" value="KFH46131.1"/>
    <property type="molecule type" value="Genomic_DNA"/>
</dbReference>
<comment type="cofactor">
    <cofactor evidence="1 7">
        <name>FAD</name>
        <dbReference type="ChEBI" id="CHEBI:57692"/>
    </cofactor>
</comment>
<keyword evidence="11" id="KW-1185">Reference proteome</keyword>
<evidence type="ECO:0000256" key="6">
    <source>
        <dbReference type="ARBA" id="ARBA00023002"/>
    </source>
</evidence>
<dbReference type="SUPFAM" id="SSF51905">
    <property type="entry name" value="FAD/NAD(P)-binding domain"/>
    <property type="match status" value="1"/>
</dbReference>
<comment type="caution">
    <text evidence="10">The sequence shown here is derived from an EMBL/GenBank/DDBJ whole genome shotgun (WGS) entry which is preliminary data.</text>
</comment>
<dbReference type="PRINTS" id="PR01001">
    <property type="entry name" value="FADG3PDH"/>
</dbReference>
<dbReference type="OrthoDB" id="264015at2759"/>
<evidence type="ECO:0000256" key="1">
    <source>
        <dbReference type="ARBA" id="ARBA00001974"/>
    </source>
</evidence>
<evidence type="ECO:0000259" key="8">
    <source>
        <dbReference type="Pfam" id="PF01266"/>
    </source>
</evidence>
<dbReference type="InterPro" id="IPR038299">
    <property type="entry name" value="DAO_C_sf"/>
</dbReference>
<dbReference type="InterPro" id="IPR036188">
    <property type="entry name" value="FAD/NAD-bd_sf"/>
</dbReference>
<organism evidence="10 11">
    <name type="scientific">Hapsidospora chrysogenum (strain ATCC 11550 / CBS 779.69 / DSM 880 / IAM 14645 / JCM 23072 / IMI 49137)</name>
    <name type="common">Acremonium chrysogenum</name>
    <dbReference type="NCBI Taxonomy" id="857340"/>
    <lineage>
        <taxon>Eukaryota</taxon>
        <taxon>Fungi</taxon>
        <taxon>Dikarya</taxon>
        <taxon>Ascomycota</taxon>
        <taxon>Pezizomycotina</taxon>
        <taxon>Sordariomycetes</taxon>
        <taxon>Hypocreomycetidae</taxon>
        <taxon>Hypocreales</taxon>
        <taxon>Bionectriaceae</taxon>
        <taxon>Hapsidospora</taxon>
    </lineage>
</organism>
<keyword evidence="5" id="KW-0274">FAD</keyword>
<dbReference type="PANTHER" id="PTHR11985">
    <property type="entry name" value="GLYCEROL-3-PHOSPHATE DEHYDROGENASE"/>
    <property type="match status" value="1"/>
</dbReference>
<dbReference type="GO" id="GO:0004368">
    <property type="term" value="F:glycerol-3-phosphate dehydrogenase (quinone) activity"/>
    <property type="evidence" value="ECO:0007669"/>
    <property type="project" value="UniProtKB-EC"/>
</dbReference>
<evidence type="ECO:0000256" key="3">
    <source>
        <dbReference type="ARBA" id="ARBA00013029"/>
    </source>
</evidence>
<evidence type="ECO:0000256" key="7">
    <source>
        <dbReference type="RuleBase" id="RU361217"/>
    </source>
</evidence>
<dbReference type="GO" id="GO:0006072">
    <property type="term" value="P:glycerol-3-phosphate metabolic process"/>
    <property type="evidence" value="ECO:0007669"/>
    <property type="project" value="UniProtKB-UniRule"/>
</dbReference>
<dbReference type="Gene3D" id="3.50.50.60">
    <property type="entry name" value="FAD/NAD(P)-binding domain"/>
    <property type="match status" value="1"/>
</dbReference>
<dbReference type="EC" id="1.1.5.3" evidence="3 7"/>
<dbReference type="Pfam" id="PF16901">
    <property type="entry name" value="DAO_C"/>
    <property type="match status" value="1"/>
</dbReference>
<evidence type="ECO:0000313" key="10">
    <source>
        <dbReference type="EMBL" id="KFH46131.1"/>
    </source>
</evidence>
<dbReference type="PROSITE" id="PS00978">
    <property type="entry name" value="FAD_G3PDH_2"/>
    <property type="match status" value="1"/>
</dbReference>
<evidence type="ECO:0000256" key="5">
    <source>
        <dbReference type="ARBA" id="ARBA00022827"/>
    </source>
</evidence>
<evidence type="ECO:0000256" key="2">
    <source>
        <dbReference type="ARBA" id="ARBA00007330"/>
    </source>
</evidence>
<dbReference type="InterPro" id="IPR006076">
    <property type="entry name" value="FAD-dep_OxRdtase"/>
</dbReference>
<dbReference type="Pfam" id="PF01266">
    <property type="entry name" value="DAO"/>
    <property type="match status" value="1"/>
</dbReference>
<keyword evidence="4 7" id="KW-0285">Flavoprotein</keyword>
<dbReference type="Gene3D" id="1.10.8.870">
    <property type="entry name" value="Alpha-glycerophosphate oxidase, cap domain"/>
    <property type="match status" value="1"/>
</dbReference>
<accession>A0A086T9U9</accession>
<protein>
    <recommendedName>
        <fullName evidence="3 7">Glycerol-3-phosphate dehydrogenase</fullName>
        <ecNumber evidence="3 7">1.1.5.3</ecNumber>
    </recommendedName>
</protein>
<evidence type="ECO:0000259" key="9">
    <source>
        <dbReference type="Pfam" id="PF16901"/>
    </source>
</evidence>
<dbReference type="Proteomes" id="UP000029964">
    <property type="component" value="Unassembled WGS sequence"/>
</dbReference>
<dbReference type="SUPFAM" id="SSF54373">
    <property type="entry name" value="FAD-linked reductases, C-terminal domain"/>
    <property type="match status" value="1"/>
</dbReference>
<sequence>MASRLQSLRRPAAAAAVAVAVVGGTAYTLTNRPKHTLNMPIADLKRDSAGRIVPPSFQNIRSRAEQLADLRRSSDSDSEYDLLIIGGGATGTGIAVDAITRGLKVALVERDDFSSGTSSKSTKLVHGGVRYLEKAVLNLDYPQLELVIEALRERRTFLNIAPHLSSSLPILLPLQRWWQAPYMWAGTKAYDLLAGSQGLESSYFVSRSKALSSFPLLRRDNLIGALVYYDGQHNDSRMNVSLAVTAALYGATVLNHVEVTALEKDAQGKIIGAKVKDVMAPLQGSGADGDDFTVRAKGVINATGPFTDAIEQMDDPSRKPLVAPASGAHVMLPGKLCPDGMGLLDAATSDGRVVFVLPWQGKTLAGTTDNECNVEREPVALQKDVDFILKEVNKLLVPESTLTRDDVLASWSGIRPLVRDPNAKNTESLVRSHLVTVSPSGLLTCAGGKWTTYRQMAEDAVDEAIRTFNLTPKAGITLPDISGAGLPGLTIDGTCRTLTTPLVGAHGFSPALPAQLAEVHGIDRDIAAHLASNYGDRAWAVLRIPGATTRLLRDMPFVEAELRHGVRAEAACTAADLIARRTRLAFLDVDSALQVLPRVIDVMAEELGWDEARRGHEWTETVRFFRSMGLPQDKLGVTREEVLAGSLRMSPVSAVPAAGSSRSGVAGGIRMGGGGGGGLSGLGNGTIAARTSTPN</sequence>
<evidence type="ECO:0000256" key="4">
    <source>
        <dbReference type="ARBA" id="ARBA00022630"/>
    </source>
</evidence>
<proteinExistence type="inferred from homology"/>
<dbReference type="InterPro" id="IPR000447">
    <property type="entry name" value="G3P_DH_FAD-dep"/>
</dbReference>
<comment type="catalytic activity">
    <reaction evidence="7">
        <text>a quinone + sn-glycerol 3-phosphate = dihydroxyacetone phosphate + a quinol</text>
        <dbReference type="Rhea" id="RHEA:18977"/>
        <dbReference type="ChEBI" id="CHEBI:24646"/>
        <dbReference type="ChEBI" id="CHEBI:57597"/>
        <dbReference type="ChEBI" id="CHEBI:57642"/>
        <dbReference type="ChEBI" id="CHEBI:132124"/>
        <dbReference type="EC" id="1.1.5.3"/>
    </reaction>
</comment>
<dbReference type="Gene3D" id="3.30.9.10">
    <property type="entry name" value="D-Amino Acid Oxidase, subunit A, domain 2"/>
    <property type="match status" value="1"/>
</dbReference>
<dbReference type="PANTHER" id="PTHR11985:SF15">
    <property type="entry name" value="GLYCEROL-3-PHOSPHATE DEHYDROGENASE, MITOCHONDRIAL"/>
    <property type="match status" value="1"/>
</dbReference>
<dbReference type="GO" id="GO:0005739">
    <property type="term" value="C:mitochondrion"/>
    <property type="evidence" value="ECO:0007669"/>
    <property type="project" value="TreeGrafter"/>
</dbReference>
<dbReference type="STRING" id="857340.A0A086T9U9"/>